<keyword evidence="3" id="KW-1185">Reference proteome</keyword>
<gene>
    <name evidence="1" type="ORF">DPMN_013423</name>
    <name evidence="2" type="ORF">DPMN_013424</name>
</gene>
<dbReference type="EMBL" id="JAIWYP010000001">
    <property type="protein sequence ID" value="KAH3889369.1"/>
    <property type="molecule type" value="Genomic_DNA"/>
</dbReference>
<organism evidence="2 3">
    <name type="scientific">Dreissena polymorpha</name>
    <name type="common">Zebra mussel</name>
    <name type="synonym">Mytilus polymorpha</name>
    <dbReference type="NCBI Taxonomy" id="45954"/>
    <lineage>
        <taxon>Eukaryota</taxon>
        <taxon>Metazoa</taxon>
        <taxon>Spiralia</taxon>
        <taxon>Lophotrochozoa</taxon>
        <taxon>Mollusca</taxon>
        <taxon>Bivalvia</taxon>
        <taxon>Autobranchia</taxon>
        <taxon>Heteroconchia</taxon>
        <taxon>Euheterodonta</taxon>
        <taxon>Imparidentia</taxon>
        <taxon>Neoheterodontei</taxon>
        <taxon>Myida</taxon>
        <taxon>Dreissenoidea</taxon>
        <taxon>Dreissenidae</taxon>
        <taxon>Dreissena</taxon>
    </lineage>
</organism>
<name>A0A9D4N5F4_DREPO</name>
<evidence type="ECO:0000313" key="2">
    <source>
        <dbReference type="EMBL" id="KAH3889370.1"/>
    </source>
</evidence>
<proteinExistence type="predicted"/>
<comment type="caution">
    <text evidence="2">The sequence shown here is derived from an EMBL/GenBank/DDBJ whole genome shotgun (WGS) entry which is preliminary data.</text>
</comment>
<reference evidence="2" key="1">
    <citation type="journal article" date="2019" name="bioRxiv">
        <title>The Genome of the Zebra Mussel, Dreissena polymorpha: A Resource for Invasive Species Research.</title>
        <authorList>
            <person name="McCartney M.A."/>
            <person name="Auch B."/>
            <person name="Kono T."/>
            <person name="Mallez S."/>
            <person name="Zhang Y."/>
            <person name="Obille A."/>
            <person name="Becker A."/>
            <person name="Abrahante J.E."/>
            <person name="Garbe J."/>
            <person name="Badalamenti J.P."/>
            <person name="Herman A."/>
            <person name="Mangelson H."/>
            <person name="Liachko I."/>
            <person name="Sullivan S."/>
            <person name="Sone E.D."/>
            <person name="Koren S."/>
            <person name="Silverstein K.A.T."/>
            <person name="Beckman K.B."/>
            <person name="Gohl D.M."/>
        </authorList>
    </citation>
    <scope>NUCLEOTIDE SEQUENCE</scope>
    <source>
        <strain evidence="2">Duluth1</strain>
        <tissue evidence="2">Whole animal</tissue>
    </source>
</reference>
<dbReference type="EMBL" id="JAIWYP010000001">
    <property type="protein sequence ID" value="KAH3889370.1"/>
    <property type="molecule type" value="Genomic_DNA"/>
</dbReference>
<evidence type="ECO:0000313" key="3">
    <source>
        <dbReference type="Proteomes" id="UP000828390"/>
    </source>
</evidence>
<accession>A0A9D4N5F4</accession>
<protein>
    <submittedName>
        <fullName evidence="2">Uncharacterized protein</fullName>
    </submittedName>
</protein>
<dbReference type="Proteomes" id="UP000828390">
    <property type="component" value="Unassembled WGS sequence"/>
</dbReference>
<evidence type="ECO:0000313" key="1">
    <source>
        <dbReference type="EMBL" id="KAH3889369.1"/>
    </source>
</evidence>
<sequence>MWAANMGPRLGVQPGSIWAHLGCPIYIHGAAQMGPMWSPIAPYGSHIDCLLGSW</sequence>
<dbReference type="AlphaFoldDB" id="A0A9D4N5F4"/>
<reference evidence="2" key="2">
    <citation type="submission" date="2020-11" db="EMBL/GenBank/DDBJ databases">
        <authorList>
            <person name="McCartney M.A."/>
            <person name="Auch B."/>
            <person name="Kono T."/>
            <person name="Mallez S."/>
            <person name="Becker A."/>
            <person name="Gohl D.M."/>
            <person name="Silverstein K.A.T."/>
            <person name="Koren S."/>
            <person name="Bechman K.B."/>
            <person name="Herman A."/>
            <person name="Abrahante J.E."/>
            <person name="Garbe J."/>
        </authorList>
    </citation>
    <scope>NUCLEOTIDE SEQUENCE</scope>
    <source>
        <strain evidence="2">Duluth1</strain>
        <tissue evidence="2">Whole animal</tissue>
    </source>
</reference>